<proteinExistence type="predicted"/>
<accession>A0A135UHP2</accession>
<comment type="caution">
    <text evidence="1">The sequence shown here is derived from an EMBL/GenBank/DDBJ whole genome shotgun (WGS) entry which is preliminary data.</text>
</comment>
<dbReference type="EMBL" id="JFFI01001446">
    <property type="protein sequence ID" value="KXH59903.1"/>
    <property type="molecule type" value="Genomic_DNA"/>
</dbReference>
<evidence type="ECO:0000313" key="1">
    <source>
        <dbReference type="EMBL" id="KXH59903.1"/>
    </source>
</evidence>
<organism evidence="1 2">
    <name type="scientific">Colletotrichum salicis</name>
    <dbReference type="NCBI Taxonomy" id="1209931"/>
    <lineage>
        <taxon>Eukaryota</taxon>
        <taxon>Fungi</taxon>
        <taxon>Dikarya</taxon>
        <taxon>Ascomycota</taxon>
        <taxon>Pezizomycotina</taxon>
        <taxon>Sordariomycetes</taxon>
        <taxon>Hypocreomycetidae</taxon>
        <taxon>Glomerellales</taxon>
        <taxon>Glomerellaceae</taxon>
        <taxon>Colletotrichum</taxon>
        <taxon>Colletotrichum acutatum species complex</taxon>
    </lineage>
</organism>
<dbReference type="AlphaFoldDB" id="A0A135UHP2"/>
<protein>
    <submittedName>
        <fullName evidence="1">Uncharacterized protein</fullName>
    </submittedName>
</protein>
<gene>
    <name evidence="1" type="ORF">CSAL01_02488</name>
</gene>
<name>A0A135UHP2_9PEZI</name>
<evidence type="ECO:0000313" key="2">
    <source>
        <dbReference type="Proteomes" id="UP000070121"/>
    </source>
</evidence>
<keyword evidence="2" id="KW-1185">Reference proteome</keyword>
<dbReference type="Proteomes" id="UP000070121">
    <property type="component" value="Unassembled WGS sequence"/>
</dbReference>
<reference evidence="1 2" key="1">
    <citation type="submission" date="2014-02" db="EMBL/GenBank/DDBJ databases">
        <title>The genome sequence of Colletotrichum salicis CBS 607.94.</title>
        <authorList>
            <person name="Baroncelli R."/>
            <person name="Thon M.R."/>
        </authorList>
    </citation>
    <scope>NUCLEOTIDE SEQUENCE [LARGE SCALE GENOMIC DNA]</scope>
    <source>
        <strain evidence="1 2">CBS 607.94</strain>
    </source>
</reference>
<sequence length="181" mass="19523">MTNQRLKTRQGTQAKVRQVGIGFGFPDLTDQGWPVHTAANAQRGTNGGTKYGGGEQGRKTKMLFNTCSTHASPPPTCVTTTTTNINTCVLYSTAHSSTREMVGAHASDAMRFPDTNKPTAVTGDGRRKRSCVELTRTCGEKEAGGRAEGWIRYNAPKLTLSGCPQVCDLTTTATTMWWGYA</sequence>